<dbReference type="AlphaFoldDB" id="A0AA87NN07"/>
<sequence>MKEKLVIIGANDFQAQLIKKAKDLGYETHVFAWEDGAVGKTIADYFYPISIVNKDEILAICKKIKPSGVCSIASEVANITVNYLAQNLGLVCNSAECVLLSTNKHEMRKAFERNGDPSPKSFLVDQTTDLTVLPLEFPVLVKPTDRSGSRGITKVLCSADLENAVVFACEESFEKKALVEEFVEGKEYSVEFISYKGQHTFLALTEKFTTGSQYIEYAHKEPAIVSELMLNKIKNIICKALTSLQIQYSASHSEVKVDKNGNVKIIEIGSRMGGACIGSDLVPLSTGYDFMKMVIDISVGKTPDFSIKPHYKHALIRFIVSKNDFKRMCDYKMRHSGAVIRDAVILDEFPDNIKDNSGRYGYTIFGFDSEAIDQSIFGVD</sequence>
<proteinExistence type="predicted"/>
<dbReference type="InterPro" id="IPR052032">
    <property type="entry name" value="ATP-dep_AA_Ligase"/>
</dbReference>
<dbReference type="Gene3D" id="3.30.470.20">
    <property type="entry name" value="ATP-grasp fold, B domain"/>
    <property type="match status" value="1"/>
</dbReference>
<dbReference type="GO" id="GO:0046872">
    <property type="term" value="F:metal ion binding"/>
    <property type="evidence" value="ECO:0007669"/>
    <property type="project" value="InterPro"/>
</dbReference>
<name>A0AA87NN07_TREMD</name>
<feature type="domain" description="ATP-grasp" evidence="5">
    <location>
        <begin position="108"/>
        <end position="299"/>
    </location>
</feature>
<dbReference type="PANTHER" id="PTHR43585">
    <property type="entry name" value="FUMIPYRROLE BIOSYNTHESIS PROTEIN C"/>
    <property type="match status" value="1"/>
</dbReference>
<evidence type="ECO:0000256" key="2">
    <source>
        <dbReference type="ARBA" id="ARBA00022741"/>
    </source>
</evidence>
<dbReference type="GO" id="GO:0005524">
    <property type="term" value="F:ATP binding"/>
    <property type="evidence" value="ECO:0007669"/>
    <property type="project" value="UniProtKB-UniRule"/>
</dbReference>
<accession>A0AA87NN07</accession>
<organism evidence="6 7">
    <name type="scientific">Treponema medium ATCC 700293</name>
    <dbReference type="NCBI Taxonomy" id="1125700"/>
    <lineage>
        <taxon>Bacteria</taxon>
        <taxon>Pseudomonadati</taxon>
        <taxon>Spirochaetota</taxon>
        <taxon>Spirochaetia</taxon>
        <taxon>Spirochaetales</taxon>
        <taxon>Treponemataceae</taxon>
        <taxon>Treponema</taxon>
    </lineage>
</organism>
<comment type="caution">
    <text evidence="6">The sequence shown here is derived from an EMBL/GenBank/DDBJ whole genome shotgun (WGS) entry which is preliminary data.</text>
</comment>
<dbReference type="PROSITE" id="PS50975">
    <property type="entry name" value="ATP_GRASP"/>
    <property type="match status" value="1"/>
</dbReference>
<evidence type="ECO:0000313" key="6">
    <source>
        <dbReference type="EMBL" id="EPF29577.1"/>
    </source>
</evidence>
<evidence type="ECO:0000313" key="7">
    <source>
        <dbReference type="Proteomes" id="UP000014634"/>
    </source>
</evidence>
<keyword evidence="1" id="KW-0436">Ligase</keyword>
<protein>
    <recommendedName>
        <fullName evidence="5">ATP-grasp domain-containing protein</fullName>
    </recommendedName>
</protein>
<evidence type="ECO:0000256" key="1">
    <source>
        <dbReference type="ARBA" id="ARBA00022598"/>
    </source>
</evidence>
<reference evidence="6 7" key="1">
    <citation type="submission" date="2013-04" db="EMBL/GenBank/DDBJ databases">
        <title>The Genome Sequence of Treponema medium ATCC 700293.</title>
        <authorList>
            <consortium name="The Broad Institute Genomics Platform"/>
            <person name="Earl A."/>
            <person name="Ward D."/>
            <person name="Feldgarden M."/>
            <person name="Gevers D."/>
            <person name="Leonetti C."/>
            <person name="Blanton J.M."/>
            <person name="Dewhirst F.E."/>
            <person name="Izard J."/>
            <person name="Walker B."/>
            <person name="Young S."/>
            <person name="Zeng Q."/>
            <person name="Gargeya S."/>
            <person name="Fitzgerald M."/>
            <person name="Haas B."/>
            <person name="Abouelleil A."/>
            <person name="Allen A.W."/>
            <person name="Alvarado L."/>
            <person name="Arachchi H.M."/>
            <person name="Berlin A.M."/>
            <person name="Chapman S.B."/>
            <person name="Gainer-Dewar J."/>
            <person name="Goldberg J."/>
            <person name="Griggs A."/>
            <person name="Gujja S."/>
            <person name="Hansen M."/>
            <person name="Howarth C."/>
            <person name="Imamovic A."/>
            <person name="Ireland A."/>
            <person name="Larimer J."/>
            <person name="McCowan C."/>
            <person name="Murphy C."/>
            <person name="Pearson M."/>
            <person name="Poon T.W."/>
            <person name="Priest M."/>
            <person name="Roberts A."/>
            <person name="Saif S."/>
            <person name="Shea T."/>
            <person name="Sisk P."/>
            <person name="Sykes S."/>
            <person name="Wortman J."/>
            <person name="Nusbaum C."/>
            <person name="Birren B."/>
        </authorList>
    </citation>
    <scope>NUCLEOTIDE SEQUENCE [LARGE SCALE GENOMIC DNA]</scope>
    <source>
        <strain evidence="6 7">ATCC 700293</strain>
    </source>
</reference>
<dbReference type="Gene3D" id="3.40.50.20">
    <property type="match status" value="1"/>
</dbReference>
<evidence type="ECO:0000259" key="5">
    <source>
        <dbReference type="PROSITE" id="PS50975"/>
    </source>
</evidence>
<dbReference type="EMBL" id="ATFE01000003">
    <property type="protein sequence ID" value="EPF29577.1"/>
    <property type="molecule type" value="Genomic_DNA"/>
</dbReference>
<evidence type="ECO:0000256" key="4">
    <source>
        <dbReference type="PROSITE-ProRule" id="PRU00409"/>
    </source>
</evidence>
<dbReference type="InterPro" id="IPR011761">
    <property type="entry name" value="ATP-grasp"/>
</dbReference>
<gene>
    <name evidence="6" type="ORF">HMPREF9195_00278</name>
</gene>
<dbReference type="Proteomes" id="UP000014634">
    <property type="component" value="Unassembled WGS sequence"/>
</dbReference>
<dbReference type="InterPro" id="IPR013815">
    <property type="entry name" value="ATP_grasp_subdomain_1"/>
</dbReference>
<dbReference type="RefSeq" id="WP_016522276.1">
    <property type="nucleotide sequence ID" value="NZ_KE332517.1"/>
</dbReference>
<evidence type="ECO:0000256" key="3">
    <source>
        <dbReference type="ARBA" id="ARBA00022840"/>
    </source>
</evidence>
<dbReference type="Gene3D" id="3.30.1490.20">
    <property type="entry name" value="ATP-grasp fold, A domain"/>
    <property type="match status" value="1"/>
</dbReference>
<keyword evidence="3 4" id="KW-0067">ATP-binding</keyword>
<keyword evidence="2 4" id="KW-0547">Nucleotide-binding</keyword>
<dbReference type="Pfam" id="PF13535">
    <property type="entry name" value="ATP-grasp_4"/>
    <property type="match status" value="1"/>
</dbReference>
<dbReference type="GO" id="GO:0016874">
    <property type="term" value="F:ligase activity"/>
    <property type="evidence" value="ECO:0007669"/>
    <property type="project" value="UniProtKB-KW"/>
</dbReference>
<dbReference type="SUPFAM" id="SSF56059">
    <property type="entry name" value="Glutathione synthetase ATP-binding domain-like"/>
    <property type="match status" value="1"/>
</dbReference>
<dbReference type="PANTHER" id="PTHR43585:SF2">
    <property type="entry name" value="ATP-GRASP ENZYME FSQD"/>
    <property type="match status" value="1"/>
</dbReference>